<accession>A0ABS6HCZ7</accession>
<evidence type="ECO:0000313" key="3">
    <source>
        <dbReference type="EMBL" id="MBU8546607.1"/>
    </source>
</evidence>
<gene>
    <name evidence="3" type="ORF">JJQ90_23000</name>
</gene>
<evidence type="ECO:0000313" key="4">
    <source>
        <dbReference type="Proteomes" id="UP000689967"/>
    </source>
</evidence>
<feature type="transmembrane region" description="Helical" evidence="2">
    <location>
        <begin position="32"/>
        <end position="54"/>
    </location>
</feature>
<dbReference type="EMBL" id="JAERQM010000008">
    <property type="protein sequence ID" value="MBU8546607.1"/>
    <property type="molecule type" value="Genomic_DNA"/>
</dbReference>
<feature type="transmembrane region" description="Helical" evidence="2">
    <location>
        <begin position="61"/>
        <end position="79"/>
    </location>
</feature>
<feature type="transmembrane region" description="Helical" evidence="2">
    <location>
        <begin position="85"/>
        <end position="104"/>
    </location>
</feature>
<organism evidence="3 4">
    <name type="scientific">Falsiroseomonas oleicola</name>
    <dbReference type="NCBI Taxonomy" id="2801474"/>
    <lineage>
        <taxon>Bacteria</taxon>
        <taxon>Pseudomonadati</taxon>
        <taxon>Pseudomonadota</taxon>
        <taxon>Alphaproteobacteria</taxon>
        <taxon>Acetobacterales</taxon>
        <taxon>Roseomonadaceae</taxon>
        <taxon>Falsiroseomonas</taxon>
    </lineage>
</organism>
<evidence type="ECO:0000256" key="2">
    <source>
        <dbReference type="SAM" id="Phobius"/>
    </source>
</evidence>
<sequence>MPRQKVEASTRQPGPGSPDTTVAGWPPPTPGAWLRGLLAGWVLLAATSAVMVLFLMLDWPFLGLLACAAFTLAGGARWLRHTLEGLLMFFLLAFAVVLFQFLLLETRMSPRALLDPTRMLVTTEGLHVQPIARAAVRRGRTVETHFQVAPVVPAGWAPGQPVPYWAFRASRRAAQAPWSAPLDRAVLAPAINIADGRDLARGMAAEWGSPVEGAPVMILWAPDAAALARQSRATFLKVLLLGMAAWPVLIAGNWAVLAWQRRARPSPPPG</sequence>
<keyword evidence="2" id="KW-0472">Membrane</keyword>
<feature type="region of interest" description="Disordered" evidence="1">
    <location>
        <begin position="1"/>
        <end position="25"/>
    </location>
</feature>
<reference evidence="3 4" key="1">
    <citation type="submission" date="2021-01" db="EMBL/GenBank/DDBJ databases">
        <title>Roseomonas sp. nov, a bacterium isolated from an oil production mixture in Yumen Oilfield.</title>
        <authorList>
            <person name="Wu D."/>
        </authorList>
    </citation>
    <scope>NUCLEOTIDE SEQUENCE [LARGE SCALE GENOMIC DNA]</scope>
    <source>
        <strain evidence="3 4">ROY-5-3</strain>
    </source>
</reference>
<keyword evidence="2" id="KW-1133">Transmembrane helix</keyword>
<evidence type="ECO:0000256" key="1">
    <source>
        <dbReference type="SAM" id="MobiDB-lite"/>
    </source>
</evidence>
<comment type="caution">
    <text evidence="3">The sequence shown here is derived from an EMBL/GenBank/DDBJ whole genome shotgun (WGS) entry which is preliminary data.</text>
</comment>
<keyword evidence="2" id="KW-0812">Transmembrane</keyword>
<dbReference type="RefSeq" id="WP_216878626.1">
    <property type="nucleotide sequence ID" value="NZ_JAERQM010000008.1"/>
</dbReference>
<proteinExistence type="predicted"/>
<feature type="transmembrane region" description="Helical" evidence="2">
    <location>
        <begin position="238"/>
        <end position="259"/>
    </location>
</feature>
<evidence type="ECO:0008006" key="5">
    <source>
        <dbReference type="Google" id="ProtNLM"/>
    </source>
</evidence>
<protein>
    <recommendedName>
        <fullName evidence="5">DUF4131 domain-containing protein</fullName>
    </recommendedName>
</protein>
<dbReference type="Proteomes" id="UP000689967">
    <property type="component" value="Unassembled WGS sequence"/>
</dbReference>
<name>A0ABS6HCZ7_9PROT</name>
<keyword evidence="4" id="KW-1185">Reference proteome</keyword>